<accession>A0A871R5F1</accession>
<dbReference type="GeneID" id="64572753"/>
<feature type="domain" description="Telomerase activating protein Est1-like N-terminal" evidence="4">
    <location>
        <begin position="90"/>
        <end position="231"/>
    </location>
</feature>
<dbReference type="RefSeq" id="XP_041137602.1">
    <property type="nucleotide sequence ID" value="XM_041279388.1"/>
</dbReference>
<dbReference type="KEGG" id="bbrx:BRETT_000828"/>
<organism evidence="5 6">
    <name type="scientific">Dekkera bruxellensis</name>
    <name type="common">Brettanomyces custersii</name>
    <dbReference type="NCBI Taxonomy" id="5007"/>
    <lineage>
        <taxon>Eukaryota</taxon>
        <taxon>Fungi</taxon>
        <taxon>Dikarya</taxon>
        <taxon>Ascomycota</taxon>
        <taxon>Saccharomycotina</taxon>
        <taxon>Pichiomycetes</taxon>
        <taxon>Pichiales</taxon>
        <taxon>Pichiaceae</taxon>
        <taxon>Brettanomyces</taxon>
    </lineage>
</organism>
<dbReference type="EMBL" id="CP063136">
    <property type="protein sequence ID" value="QOU21109.1"/>
    <property type="molecule type" value="Genomic_DNA"/>
</dbReference>
<gene>
    <name evidence="5" type="ORF">BRETT_000828</name>
</gene>
<dbReference type="InterPro" id="IPR045153">
    <property type="entry name" value="Est1/Ebs1-like"/>
</dbReference>
<feature type="region of interest" description="Disordered" evidence="2">
    <location>
        <begin position="773"/>
        <end position="807"/>
    </location>
</feature>
<dbReference type="InterPro" id="IPR019458">
    <property type="entry name" value="Est1-like_N"/>
</dbReference>
<dbReference type="Proteomes" id="UP000663131">
    <property type="component" value="Chromosome 8"/>
</dbReference>
<evidence type="ECO:0000256" key="1">
    <source>
        <dbReference type="RuleBase" id="RU369098"/>
    </source>
</evidence>
<evidence type="ECO:0000259" key="3">
    <source>
        <dbReference type="Pfam" id="PF10373"/>
    </source>
</evidence>
<feature type="region of interest" description="Disordered" evidence="2">
    <location>
        <begin position="893"/>
        <end position="939"/>
    </location>
</feature>
<proteinExistence type="predicted"/>
<feature type="region of interest" description="Disordered" evidence="2">
    <location>
        <begin position="733"/>
        <end position="760"/>
    </location>
</feature>
<reference evidence="5" key="1">
    <citation type="submission" date="2020-10" db="EMBL/GenBank/DDBJ databases">
        <authorList>
            <person name="Palmer J.M."/>
        </authorList>
    </citation>
    <scope>NUCLEOTIDE SEQUENCE</scope>
    <source>
        <strain evidence="5">UCD 2041</strain>
    </source>
</reference>
<dbReference type="InterPro" id="IPR018834">
    <property type="entry name" value="DNA/RNA-bd_Est1-type"/>
</dbReference>
<dbReference type="GO" id="GO:0000184">
    <property type="term" value="P:nuclear-transcribed mRNA catabolic process, nonsense-mediated decay"/>
    <property type="evidence" value="ECO:0007669"/>
    <property type="project" value="UniProtKB-KW"/>
</dbReference>
<evidence type="ECO:0000259" key="4">
    <source>
        <dbReference type="Pfam" id="PF10374"/>
    </source>
</evidence>
<evidence type="ECO:0000256" key="2">
    <source>
        <dbReference type="SAM" id="MobiDB-lite"/>
    </source>
</evidence>
<reference evidence="5" key="2">
    <citation type="journal article" name="BMC Genomics">
        <title>New genome assemblies reveal patterns of domestication and adaptation across Brettanomyces (Dekkera) species.</title>
        <authorList>
            <person name="Roach M.J."/>
            <person name="Borneman A.R."/>
        </authorList>
    </citation>
    <scope>NUCLEOTIDE SEQUENCE</scope>
    <source>
        <strain evidence="5">UCD 2041</strain>
    </source>
</reference>
<sequence length="969" mass="109987">MVAENTKIKSADVSMDEFIASNKKLMKEIFSHSFTTDDSLLFGTLSLLQSRCGSYIIDYISREEDGSELEKSKPFELAQKPISDLSPEEVIDHVWIDIHHPSIKYFQGKFWQTIKPQRKDRRGKKGYGGRRNGSYSNGATVELRKLFDRFVRFVGRCRSFYFDVLHNLLSKYDISVYIPVKKVCSTLRLDDSTDIKEDKTIPEVETVAKIVYIIHKCVLYIGDLSRYRTFVAKTYLPSTAISKADNNNYSKSIELYKLSLLILPSLGDPYNHIAIIDNFKDDKFNVVYNFVRSSMTSSPLKIGFNNLINLLAKQPTQNPILHKFESRNGLDRRTITKNDRMELLKLQFLVLLNYYFLPDKWRMKDGLLVKGYDITTIENDFYHLLGELDFHKQIFNDFYFKQLVVLTGMFEMLIDKKMSHSDLKQSPQIISSYLDFMFRYILTLMKIVLANWDKGSLSPAISTSLLPTIRLLLCWLKERELAKCYLLQNLPCSTALAEIYNNVQKFFNENPNVLDRIDQGLYKDLFANQKLFEHRPKRNRLFKEDVTLKELKPINFYMSDFDDDHLYRKDEAATLALIGELPNEFHKSMKLSDNMLRLIAVGTLAKRLLLMNSVGITFDETLQEFIVKYRTDTDLTFQKASSTLITRKKSSIESGTNATKREASKGQAHRKKILSKGKFSKSQQKFELDIRDGQGLEDSLFTAEALRTDKNGVIDVNKYVGMVDTLINKKSVEKGQLPPEESKTKAAASESPTMPQVRKPSLNSYSILSNSIWSNNPPRSLSPQTSLDNDSTRTASQDSGINLGNGHLTPANTIGGVPTNVNFTDFSSKVSTPQFNAGYMNVYGGFGMASPSSQYLPKKYFYPMDGVSNSVGPIFNSSPLNFNMNMPSGSLGMGIPSLNPTHPMQNDRSNPLRKSDDSISSSQTFYQGGSGNNSTNMNANGFLNDGSSFQDKFASNGILGSNFDNTYHK</sequence>
<feature type="region of interest" description="Disordered" evidence="2">
    <location>
        <begin position="651"/>
        <end position="672"/>
    </location>
</feature>
<comment type="function">
    <text evidence="1">Plays a role in nonsense-mediated mRNA decay.</text>
</comment>
<dbReference type="GO" id="GO:0005697">
    <property type="term" value="C:telomerase holoenzyme complex"/>
    <property type="evidence" value="ECO:0007669"/>
    <property type="project" value="TreeGrafter"/>
</dbReference>
<feature type="compositionally biased region" description="Polar residues" evidence="2">
    <location>
        <begin position="918"/>
        <end position="939"/>
    </location>
</feature>
<keyword evidence="1" id="KW-0539">Nucleus</keyword>
<feature type="domain" description="DNA/RNA-binding" evidence="3">
    <location>
        <begin position="252"/>
        <end position="556"/>
    </location>
</feature>
<dbReference type="OrthoDB" id="69928at2759"/>
<evidence type="ECO:0000313" key="6">
    <source>
        <dbReference type="Proteomes" id="UP000663131"/>
    </source>
</evidence>
<dbReference type="PANTHER" id="PTHR15696:SF37">
    <property type="entry name" value="NONSENSE-MEDIATED MRNA DECAY FACTOR EBS1-RELATED"/>
    <property type="match status" value="1"/>
</dbReference>
<comment type="subcellular location">
    <subcellularLocation>
        <location evidence="1">Nucleus</location>
    </subcellularLocation>
</comment>
<dbReference type="AlphaFoldDB" id="A0A871R5F1"/>
<protein>
    <recommendedName>
        <fullName evidence="1">Nonsense-mediated mRNA decay factor</fullName>
    </recommendedName>
</protein>
<dbReference type="InterPro" id="IPR011990">
    <property type="entry name" value="TPR-like_helical_dom_sf"/>
</dbReference>
<dbReference type="PANTHER" id="PTHR15696">
    <property type="entry name" value="SMG-7 SUPPRESSOR WITH MORPHOLOGICAL EFFECT ON GENITALIA PROTEIN 7"/>
    <property type="match status" value="1"/>
</dbReference>
<evidence type="ECO:0000313" key="5">
    <source>
        <dbReference type="EMBL" id="QOU21109.1"/>
    </source>
</evidence>
<name>A0A871R5F1_DEKBR</name>
<dbReference type="Pfam" id="PF10373">
    <property type="entry name" value="EST1_DNA_bind"/>
    <property type="match status" value="1"/>
</dbReference>
<dbReference type="GO" id="GO:0042162">
    <property type="term" value="F:telomeric DNA binding"/>
    <property type="evidence" value="ECO:0007669"/>
    <property type="project" value="TreeGrafter"/>
</dbReference>
<dbReference type="GO" id="GO:0070034">
    <property type="term" value="F:telomerase RNA binding"/>
    <property type="evidence" value="ECO:0007669"/>
    <property type="project" value="TreeGrafter"/>
</dbReference>
<dbReference type="Gene3D" id="1.25.40.10">
    <property type="entry name" value="Tetratricopeptide repeat domain"/>
    <property type="match status" value="1"/>
</dbReference>
<feature type="compositionally biased region" description="Polar residues" evidence="2">
    <location>
        <begin position="898"/>
        <end position="909"/>
    </location>
</feature>
<feature type="compositionally biased region" description="Polar residues" evidence="2">
    <location>
        <begin position="777"/>
        <end position="802"/>
    </location>
</feature>
<keyword evidence="1" id="KW-0866">Nonsense-mediated mRNA decay</keyword>
<dbReference type="SUPFAM" id="SSF48452">
    <property type="entry name" value="TPR-like"/>
    <property type="match status" value="1"/>
</dbReference>
<dbReference type="Pfam" id="PF10374">
    <property type="entry name" value="EST1"/>
    <property type="match status" value="1"/>
</dbReference>